<protein>
    <submittedName>
        <fullName evidence="2">Uncharacterized protein</fullName>
    </submittedName>
</protein>
<keyword evidence="1" id="KW-0732">Signal</keyword>
<feature type="chain" id="PRO_5021810095" evidence="1">
    <location>
        <begin position="20"/>
        <end position="87"/>
    </location>
</feature>
<reference evidence="2 3" key="1">
    <citation type="submission" date="2019-07" db="EMBL/GenBank/DDBJ databases">
        <title>Sphingomonas solaris sp. nov., isolated from a solar panel from Boston, Massachusetts.</title>
        <authorList>
            <person name="Tanner K."/>
            <person name="Pascual J."/>
            <person name="Mancuso C."/>
            <person name="Pereto J."/>
            <person name="Khalil A."/>
            <person name="Vilanova C."/>
        </authorList>
    </citation>
    <scope>NUCLEOTIDE SEQUENCE [LARGE SCALE GENOMIC DNA]</scope>
    <source>
        <strain evidence="2 3">R4DWN</strain>
    </source>
</reference>
<proteinExistence type="predicted"/>
<evidence type="ECO:0000313" key="2">
    <source>
        <dbReference type="EMBL" id="TVV76605.1"/>
    </source>
</evidence>
<sequence length="87" mass="9197">MNRVFLAAVLAFVATPALALPTVAPMRGEMLRSVTAARLAPVYRVAVDGSPQIIIAGRLVTIPVATVSALDGRLRTSLSRREVTALQ</sequence>
<dbReference type="OrthoDB" id="7474620at2"/>
<name>A0A558RB23_9SPHN</name>
<evidence type="ECO:0000256" key="1">
    <source>
        <dbReference type="SAM" id="SignalP"/>
    </source>
</evidence>
<dbReference type="EMBL" id="VNIM01000008">
    <property type="protein sequence ID" value="TVV76605.1"/>
    <property type="molecule type" value="Genomic_DNA"/>
</dbReference>
<dbReference type="AlphaFoldDB" id="A0A558RB23"/>
<dbReference type="Proteomes" id="UP000318681">
    <property type="component" value="Unassembled WGS sequence"/>
</dbReference>
<evidence type="ECO:0000313" key="3">
    <source>
        <dbReference type="Proteomes" id="UP000318681"/>
    </source>
</evidence>
<comment type="caution">
    <text evidence="2">The sequence shown here is derived from an EMBL/GenBank/DDBJ whole genome shotgun (WGS) entry which is preliminary data.</text>
</comment>
<gene>
    <name evidence="2" type="ORF">FOY91_03480</name>
</gene>
<feature type="signal peptide" evidence="1">
    <location>
        <begin position="1"/>
        <end position="19"/>
    </location>
</feature>
<keyword evidence="3" id="KW-1185">Reference proteome</keyword>
<organism evidence="2 3">
    <name type="scientific">Alterirhizorhabdus solaris</name>
    <dbReference type="NCBI Taxonomy" id="2529389"/>
    <lineage>
        <taxon>Bacteria</taxon>
        <taxon>Pseudomonadati</taxon>
        <taxon>Pseudomonadota</taxon>
        <taxon>Alphaproteobacteria</taxon>
        <taxon>Sphingomonadales</taxon>
        <taxon>Rhizorhabdaceae</taxon>
        <taxon>Alterirhizorhabdus</taxon>
    </lineage>
</organism>
<dbReference type="RefSeq" id="WP_145148178.1">
    <property type="nucleotide sequence ID" value="NZ_VNIM01000008.1"/>
</dbReference>
<accession>A0A558RB23</accession>